<evidence type="ECO:0000256" key="2">
    <source>
        <dbReference type="ARBA" id="ARBA00022598"/>
    </source>
</evidence>
<dbReference type="EMBL" id="QMBQ01000002">
    <property type="protein sequence ID" value="RAZ78174.1"/>
    <property type="molecule type" value="Genomic_DNA"/>
</dbReference>
<keyword evidence="4" id="KW-0443">Lipid metabolism</keyword>
<comment type="catalytic activity">
    <reaction evidence="5">
        <text>3-(methylsulfanyl)propanoate + ATP + CoA = 3-(methylsulfanyl)propanoyl-CoA + AMP + diphosphate</text>
        <dbReference type="Rhea" id="RHEA:43052"/>
        <dbReference type="ChEBI" id="CHEBI:30616"/>
        <dbReference type="ChEBI" id="CHEBI:33019"/>
        <dbReference type="ChEBI" id="CHEBI:49016"/>
        <dbReference type="ChEBI" id="CHEBI:57287"/>
        <dbReference type="ChEBI" id="CHEBI:82815"/>
        <dbReference type="ChEBI" id="CHEBI:456215"/>
        <dbReference type="EC" id="6.2.1.44"/>
    </reaction>
    <physiologicalReaction direction="left-to-right" evidence="5">
        <dbReference type="Rhea" id="RHEA:43053"/>
    </physiologicalReaction>
</comment>
<keyword evidence="3" id="KW-0276">Fatty acid metabolism</keyword>
<comment type="caution">
    <text evidence="10">The sequence shown here is derived from an EMBL/GenBank/DDBJ whole genome shotgun (WGS) entry which is preliminary data.</text>
</comment>
<dbReference type="Pfam" id="PF13193">
    <property type="entry name" value="AMP-binding_C"/>
    <property type="match status" value="1"/>
</dbReference>
<evidence type="ECO:0000256" key="3">
    <source>
        <dbReference type="ARBA" id="ARBA00022832"/>
    </source>
</evidence>
<sequence length="538" mass="58455">MIDEAPYLRPRAANHVPLTPISFLYRTADVYPDRVAIIDEDRRFTWLEVRRRCEALAAGLIRLGVKPGDVVSVLAPNTAEMFEAHFAVAMAGAVLNTINIRLDAETVAYILDHAEARVLMVDRQCRPLAEATLARVTGAMPTFIDLGGPGDGPAGCIRHADLVQSEAPAFVPLLPADEWQTLCLNYTSGTSGRPKGVLYHHRGAYLMALGTIAGWGLSGHPTYLYTVPMFHCNGWGHAWTMTALAATIVCCRQISAKAIVGAIEAFGVTHFGGAPVVLGMLVEAAEAELFTLPHAVRVMTAGAPPPAAILEKVEALGFDVMQVYGLTETYGHVVQSIWDQAWDGLDFTRRAMMKARQGVRFPTTESAEIWDAQSGTRLPQDGSAMGEIVLRGNTIMKGYHKDEAATEAAFAGGVFHTGDVAVQYPDGFLEIKDRIKDIIISGGENISSIEVESVLYRHSAVSAAAVVAKHDVKWGETPCAFVELKPGANATADDLNQFCRQHLSGFKIPKHYIFETLPKTSTGKIEKYKLRERAKAFP</sequence>
<keyword evidence="2" id="KW-0436">Ligase</keyword>
<dbReference type="InterPro" id="IPR020845">
    <property type="entry name" value="AMP-binding_CS"/>
</dbReference>
<comment type="similarity">
    <text evidence="1">Belongs to the ATP-dependent AMP-binding enzyme family.</text>
</comment>
<evidence type="ECO:0000313" key="11">
    <source>
        <dbReference type="Proteomes" id="UP000251956"/>
    </source>
</evidence>
<evidence type="ECO:0000256" key="5">
    <source>
        <dbReference type="ARBA" id="ARBA00051915"/>
    </source>
</evidence>
<dbReference type="AlphaFoldDB" id="A0A330GV55"/>
<dbReference type="GO" id="GO:0016874">
    <property type="term" value="F:ligase activity"/>
    <property type="evidence" value="ECO:0007669"/>
    <property type="project" value="UniProtKB-KW"/>
</dbReference>
<evidence type="ECO:0000259" key="8">
    <source>
        <dbReference type="Pfam" id="PF00501"/>
    </source>
</evidence>
<gene>
    <name evidence="10" type="ORF">DPM35_06160</name>
</gene>
<dbReference type="PANTHER" id="PTHR43859:SF4">
    <property type="entry name" value="BUTANOATE--COA LIGASE AAE1-RELATED"/>
    <property type="match status" value="1"/>
</dbReference>
<evidence type="ECO:0000256" key="1">
    <source>
        <dbReference type="ARBA" id="ARBA00006432"/>
    </source>
</evidence>
<dbReference type="InterPro" id="IPR045851">
    <property type="entry name" value="AMP-bd_C_sf"/>
</dbReference>
<protein>
    <recommendedName>
        <fullName evidence="7">3-methylmercaptopropionyl-CoA ligase</fullName>
        <ecNumber evidence="6">6.2.1.44</ecNumber>
    </recommendedName>
</protein>
<dbReference type="InterPro" id="IPR042099">
    <property type="entry name" value="ANL_N_sf"/>
</dbReference>
<dbReference type="NCBIfam" id="NF006020">
    <property type="entry name" value="PRK08162.1"/>
    <property type="match status" value="1"/>
</dbReference>
<feature type="domain" description="AMP-dependent synthetase/ligase" evidence="8">
    <location>
        <begin position="26"/>
        <end position="400"/>
    </location>
</feature>
<dbReference type="Gene3D" id="3.30.300.30">
    <property type="match status" value="1"/>
</dbReference>
<dbReference type="FunFam" id="3.30.300.30:FF:000008">
    <property type="entry name" value="2,3-dihydroxybenzoate-AMP ligase"/>
    <property type="match status" value="1"/>
</dbReference>
<accession>A0A330GV55</accession>
<dbReference type="SUPFAM" id="SSF56801">
    <property type="entry name" value="Acetyl-CoA synthetase-like"/>
    <property type="match status" value="1"/>
</dbReference>
<dbReference type="EC" id="6.2.1.44" evidence="6"/>
<dbReference type="Pfam" id="PF00501">
    <property type="entry name" value="AMP-binding"/>
    <property type="match status" value="1"/>
</dbReference>
<evidence type="ECO:0000259" key="9">
    <source>
        <dbReference type="Pfam" id="PF13193"/>
    </source>
</evidence>
<dbReference type="PROSITE" id="PS00455">
    <property type="entry name" value="AMP_BINDING"/>
    <property type="match status" value="1"/>
</dbReference>
<evidence type="ECO:0000256" key="4">
    <source>
        <dbReference type="ARBA" id="ARBA00023098"/>
    </source>
</evidence>
<dbReference type="Proteomes" id="UP000251956">
    <property type="component" value="Unassembled WGS sequence"/>
</dbReference>
<feature type="domain" description="AMP-binding enzyme C-terminal" evidence="9">
    <location>
        <begin position="450"/>
        <end position="524"/>
    </location>
</feature>
<reference evidence="10 11" key="2">
    <citation type="submission" date="2018-07" db="EMBL/GenBank/DDBJ databases">
        <title>Diversity of Mesorhizobium strains in Brazil.</title>
        <authorList>
            <person name="Helene L.C.F."/>
            <person name="Dall'Agnol R."/>
            <person name="Delamuta J.R.M."/>
            <person name="Hungria M."/>
        </authorList>
    </citation>
    <scope>NUCLEOTIDE SEQUENCE [LARGE SCALE GENOMIC DNA]</scope>
    <source>
        <strain evidence="10 11">CNPSo 3140</strain>
    </source>
</reference>
<dbReference type="GO" id="GO:0006631">
    <property type="term" value="P:fatty acid metabolic process"/>
    <property type="evidence" value="ECO:0007669"/>
    <property type="project" value="UniProtKB-KW"/>
</dbReference>
<name>A0A330GV55_9HYPH</name>
<reference evidence="11" key="1">
    <citation type="submission" date="2018-06" db="EMBL/GenBank/DDBJ databases">
        <authorList>
            <person name="Helene L.C."/>
            <person name="Dall'Agnol R."/>
            <person name="Delamuta J.R."/>
            <person name="Hungria M."/>
        </authorList>
    </citation>
    <scope>NUCLEOTIDE SEQUENCE [LARGE SCALE GENOMIC DNA]</scope>
    <source>
        <strain evidence="11">CNPSo 3140</strain>
    </source>
</reference>
<dbReference type="Gene3D" id="3.40.50.12780">
    <property type="entry name" value="N-terminal domain of ligase-like"/>
    <property type="match status" value="1"/>
</dbReference>
<organism evidence="10 11">
    <name type="scientific">Mesorhizobium atlanticum</name>
    <dbReference type="NCBI Taxonomy" id="2233532"/>
    <lineage>
        <taxon>Bacteria</taxon>
        <taxon>Pseudomonadati</taxon>
        <taxon>Pseudomonadota</taxon>
        <taxon>Alphaproteobacteria</taxon>
        <taxon>Hyphomicrobiales</taxon>
        <taxon>Phyllobacteriaceae</taxon>
        <taxon>Mesorhizobium</taxon>
    </lineage>
</organism>
<evidence type="ECO:0000313" key="10">
    <source>
        <dbReference type="EMBL" id="RAZ78174.1"/>
    </source>
</evidence>
<proteinExistence type="inferred from homology"/>
<dbReference type="OrthoDB" id="9803968at2"/>
<evidence type="ECO:0000256" key="7">
    <source>
        <dbReference type="ARBA" id="ARBA00067668"/>
    </source>
</evidence>
<dbReference type="RefSeq" id="WP_112126437.1">
    <property type="nucleotide sequence ID" value="NZ_QMBQ01000002.1"/>
</dbReference>
<dbReference type="InterPro" id="IPR000873">
    <property type="entry name" value="AMP-dep_synth/lig_dom"/>
</dbReference>
<dbReference type="PANTHER" id="PTHR43859">
    <property type="entry name" value="ACYL-ACTIVATING ENZYME"/>
    <property type="match status" value="1"/>
</dbReference>
<evidence type="ECO:0000256" key="6">
    <source>
        <dbReference type="ARBA" id="ARBA00066616"/>
    </source>
</evidence>
<dbReference type="InterPro" id="IPR025110">
    <property type="entry name" value="AMP-bd_C"/>
</dbReference>
<keyword evidence="11" id="KW-1185">Reference proteome</keyword>